<keyword evidence="2" id="KW-1185">Reference proteome</keyword>
<sequence>MLTQEPLGKLGQIEVDGREEGTSQLQGTQPAGLQTHQRLPPPEVSQLFHVLAGVIECQPAILEALQQFVARFVPLPQEFLNDPPQHKHRDPRQYPRSRENNDGSRSPRRPTTGDREAESYQEVQQMEDDGRFPSANPKPQDDGWASQSGASTYSTSQGPTPGQSVPSAPLTATSVSQTDDDQEWPLPGASSQIRKRSPQATEKDDRSIPGSLPVQTVVLRSVGKKEVGAFTGKEIRDAIQHAGIHAQADYSVHRNEKANALSITTRDPNITEKLMTIKDIRKGDEDNTFQPYKALAGNECRGVVYRRGEGNEVSPAQLLEDIVCRTQKVVAARPLGKKGNVILVTFQGKTCPKRVSYMHEALAVREYRPRPLVWFQCHAIGHKMDVCPRKGQRCGTCGSEHDGMEEYTKDPKCANCDEAHVATSNECPKRAIPPRRTAKKTTSTEERSKKPKPLAPAALPVSQDAGVSYAAKACLAAGLHLCNDPATPTRLAQAANQNDTSPDLTWASPRLQVQWQVQTDPWGSDPLPIHIKLPISTSPRRRVTFTKWDNFRTAMSRLANVPFADRIQQALQESRTEYNVKEDTPPPDLHLIKLWDRRLEALQRYRARRSLRNKIRLNRSTAKAKKYTIELRRTIWRSLCDSFNERTGYRKLWQAYKGLAGKTKMCNTGSNLALRLGITEEQLAEEAGDCFFPQKPEPPAAEVCARETIVHEQPAEALFTLAELLDALDLLKTVSSKAWGARDDLLRRLVRTLLISKVVYGLNYFRLTKTQETTLITMLRAAMRVVTGLPRFTPVEQLERTAQMSTIREIAEEMRISQAQRLSRTPHGQIILASIGGSDLIHGPLMPTPTPPWDAEAVTPIKPLPSHQGPDHPGRRATQVAIHRAEVSKLAAHVDVFYTDAARDNNGRTAIALHSPTRKETNHKLTECTRSSCMAERLAVLFAVETATNMPRAETAETRIYTDSQEAVRALQQSSTCNVTVARIRELVRQAGARQTITIAWIPGHAGVPGNERADGAARALLQANTQPSQGPVPSPVQRDVPPDEGFDLTQKKKEEQRARKARLAALLPSSPNPIPRGLPWHYTGSRLGLCSTSQQMRTTQVLILDVHTAASLRLASILYGPTNDPSGMDTPENLSTRRTRSHLHINHLLPPVLRDRTVRLIHHHHHYPSPTSPSPMPHEVP</sequence>
<name>A0AC60QVT2_IXOPE</name>
<dbReference type="Proteomes" id="UP000805193">
    <property type="component" value="Unassembled WGS sequence"/>
</dbReference>
<protein>
    <submittedName>
        <fullName evidence="1">Uncharacterized protein</fullName>
    </submittedName>
</protein>
<organism evidence="1 2">
    <name type="scientific">Ixodes persulcatus</name>
    <name type="common">Taiga tick</name>
    <dbReference type="NCBI Taxonomy" id="34615"/>
    <lineage>
        <taxon>Eukaryota</taxon>
        <taxon>Metazoa</taxon>
        <taxon>Ecdysozoa</taxon>
        <taxon>Arthropoda</taxon>
        <taxon>Chelicerata</taxon>
        <taxon>Arachnida</taxon>
        <taxon>Acari</taxon>
        <taxon>Parasitiformes</taxon>
        <taxon>Ixodida</taxon>
        <taxon>Ixodoidea</taxon>
        <taxon>Ixodidae</taxon>
        <taxon>Ixodinae</taxon>
        <taxon>Ixodes</taxon>
    </lineage>
</organism>
<proteinExistence type="predicted"/>
<gene>
    <name evidence="1" type="ORF">HPB47_014523</name>
</gene>
<evidence type="ECO:0000313" key="2">
    <source>
        <dbReference type="Proteomes" id="UP000805193"/>
    </source>
</evidence>
<accession>A0AC60QVT2</accession>
<reference evidence="1 2" key="1">
    <citation type="journal article" date="2020" name="Cell">
        <title>Large-Scale Comparative Analyses of Tick Genomes Elucidate Their Genetic Diversity and Vector Capacities.</title>
        <authorList>
            <consortium name="Tick Genome and Microbiome Consortium (TIGMIC)"/>
            <person name="Jia N."/>
            <person name="Wang J."/>
            <person name="Shi W."/>
            <person name="Du L."/>
            <person name="Sun Y."/>
            <person name="Zhan W."/>
            <person name="Jiang J.F."/>
            <person name="Wang Q."/>
            <person name="Zhang B."/>
            <person name="Ji P."/>
            <person name="Bell-Sakyi L."/>
            <person name="Cui X.M."/>
            <person name="Yuan T.T."/>
            <person name="Jiang B.G."/>
            <person name="Yang W.F."/>
            <person name="Lam T.T."/>
            <person name="Chang Q.C."/>
            <person name="Ding S.J."/>
            <person name="Wang X.J."/>
            <person name="Zhu J.G."/>
            <person name="Ruan X.D."/>
            <person name="Zhao L."/>
            <person name="Wei J.T."/>
            <person name="Ye R.Z."/>
            <person name="Que T.C."/>
            <person name="Du C.H."/>
            <person name="Zhou Y.H."/>
            <person name="Cheng J.X."/>
            <person name="Dai P.F."/>
            <person name="Guo W.B."/>
            <person name="Han X.H."/>
            <person name="Huang E.J."/>
            <person name="Li L.F."/>
            <person name="Wei W."/>
            <person name="Gao Y.C."/>
            <person name="Liu J.Z."/>
            <person name="Shao H.Z."/>
            <person name="Wang X."/>
            <person name="Wang C.C."/>
            <person name="Yang T.C."/>
            <person name="Huo Q.B."/>
            <person name="Li W."/>
            <person name="Chen H.Y."/>
            <person name="Chen S.E."/>
            <person name="Zhou L.G."/>
            <person name="Ni X.B."/>
            <person name="Tian J.H."/>
            <person name="Sheng Y."/>
            <person name="Liu T."/>
            <person name="Pan Y.S."/>
            <person name="Xia L.Y."/>
            <person name="Li J."/>
            <person name="Zhao F."/>
            <person name="Cao W.C."/>
        </authorList>
    </citation>
    <scope>NUCLEOTIDE SEQUENCE [LARGE SCALE GENOMIC DNA]</scope>
    <source>
        <strain evidence="1">Iper-2018</strain>
    </source>
</reference>
<dbReference type="EMBL" id="JABSTQ010002886">
    <property type="protein sequence ID" value="KAG0443791.1"/>
    <property type="molecule type" value="Genomic_DNA"/>
</dbReference>
<comment type="caution">
    <text evidence="1">The sequence shown here is derived from an EMBL/GenBank/DDBJ whole genome shotgun (WGS) entry which is preliminary data.</text>
</comment>
<evidence type="ECO:0000313" key="1">
    <source>
        <dbReference type="EMBL" id="KAG0443791.1"/>
    </source>
</evidence>